<sequence>MTDHDSDVAIFWDYAPGYDIIENIRQIAHKYGSVKLFKAYLEISEQPSPNSTRLRSELQSCGVSLIDCPHNGRKDVADKMMIVLVAPNSAHASLRSQASVILDWEADVLGKRAGNANTNMHRRTQSSGSMLVPSPIAQRGARRLSSRETSSTPNVEFLQPSPDIIDPRHRATRSQSNSSAKKPVIPSLSSSSSSVPQSAFVTPIRQNDALPVADDACSSTQGQISETETIVDLNDHLRSLDEERSRTIIEPSINSGSETRLDIPRPCSAPASMPQSEPTILLEAADYEDRPSVALPPVSDCPDIPILSDVAEQLVTEIHRTPTPQIAHNDRVTVGSIELPEPEPACIQSSTAGVKTATPALSSPVEQSRTRDNTLSYPQTSFSNVPTIPLNPTVSAYIPAQWPVPTRFIPLVRALELSRSQGLEAPLYNSFAFTMLQHYPDAYEAAGVSRWKEYVSLAEKEGIITVGGPESRPTISLVLAWQGSATTVSLSTAKAPTSAGSNAPGVPDTPITCSNSADLSPSVVLQPTSSDSTQMPLILAKIPPPQSVGSPKTLTSTIEVPRQDVPARFVPLVRYLERALSLGYDAPMHSSVARQVVRDYPDAYELAGVKRWTDYAALAEKAGIVVSGGPETKRWMTLSPEWWPTVVLAPASSAGSPSTGNNTNTSTTGQMFSPSSTTSVPGASASGSLSAVEVPDTVAASEPPSRSLNNVPSSATAKESSCVHASTSQEVTTMGQTPSTPQQDVPLDFNHTAAFSNKPQPRPPASSTSSSQPSPGDLKSQAASTQPSPVSGTPLPTVPAKYKTLIQLLEKHRSAGVLQPRRSIIAVALVERERSVYKLAGAQRWRDYSDMAVEDGIIKLGGLQAEAWVSLEPAWYGRAPTPSW</sequence>
<reference evidence="2 3" key="1">
    <citation type="submission" date="2017-04" db="EMBL/GenBank/DDBJ databases">
        <title>Genome Sequence of the Model Brown-Rot Fungus Postia placenta SB12.</title>
        <authorList>
            <consortium name="DOE Joint Genome Institute"/>
            <person name="Gaskell J."/>
            <person name="Kersten P."/>
            <person name="Larrondo L.F."/>
            <person name="Canessa P."/>
            <person name="Martinez D."/>
            <person name="Hibbett D."/>
            <person name="Schmoll M."/>
            <person name="Kubicek C.P."/>
            <person name="Martinez A.T."/>
            <person name="Yadav J."/>
            <person name="Master E."/>
            <person name="Magnuson J.K."/>
            <person name="James T."/>
            <person name="Yaver D."/>
            <person name="Berka R."/>
            <person name="Labutti K."/>
            <person name="Lipzen A."/>
            <person name="Aerts A."/>
            <person name="Barry K."/>
            <person name="Henrissat B."/>
            <person name="Blanchette R."/>
            <person name="Grigoriev I."/>
            <person name="Cullen D."/>
        </authorList>
    </citation>
    <scope>NUCLEOTIDE SEQUENCE [LARGE SCALE GENOMIC DNA]</scope>
    <source>
        <strain evidence="2 3">MAD-698-R-SB12</strain>
    </source>
</reference>
<protein>
    <recommendedName>
        <fullName evidence="4">NYN domain-containing protein</fullName>
    </recommendedName>
</protein>
<feature type="compositionally biased region" description="Low complexity" evidence="1">
    <location>
        <begin position="765"/>
        <end position="775"/>
    </location>
</feature>
<name>A0A1X6N8K8_9APHY</name>
<dbReference type="OrthoDB" id="2785514at2759"/>
<evidence type="ECO:0000313" key="2">
    <source>
        <dbReference type="EMBL" id="OSX64965.1"/>
    </source>
</evidence>
<organism evidence="2 3">
    <name type="scientific">Postia placenta MAD-698-R-SB12</name>
    <dbReference type="NCBI Taxonomy" id="670580"/>
    <lineage>
        <taxon>Eukaryota</taxon>
        <taxon>Fungi</taxon>
        <taxon>Dikarya</taxon>
        <taxon>Basidiomycota</taxon>
        <taxon>Agaricomycotina</taxon>
        <taxon>Agaricomycetes</taxon>
        <taxon>Polyporales</taxon>
        <taxon>Adustoporiaceae</taxon>
        <taxon>Rhodonia</taxon>
    </lineage>
</organism>
<dbReference type="STRING" id="670580.A0A1X6N8K8"/>
<dbReference type="CDD" id="cd10910">
    <property type="entry name" value="PIN_limkain_b1_N_like"/>
    <property type="match status" value="1"/>
</dbReference>
<feature type="region of interest" description="Disordered" evidence="1">
    <location>
        <begin position="350"/>
        <end position="378"/>
    </location>
</feature>
<feature type="compositionally biased region" description="Polar residues" evidence="1">
    <location>
        <begin position="704"/>
        <end position="743"/>
    </location>
</feature>
<dbReference type="EMBL" id="KZ110593">
    <property type="protein sequence ID" value="OSX64965.1"/>
    <property type="molecule type" value="Genomic_DNA"/>
</dbReference>
<dbReference type="AlphaFoldDB" id="A0A1X6N8K8"/>
<evidence type="ECO:0000313" key="3">
    <source>
        <dbReference type="Proteomes" id="UP000194127"/>
    </source>
</evidence>
<dbReference type="GeneID" id="36329564"/>
<accession>A0A1X6N8K8</accession>
<evidence type="ECO:0008006" key="4">
    <source>
        <dbReference type="Google" id="ProtNLM"/>
    </source>
</evidence>
<keyword evidence="3" id="KW-1185">Reference proteome</keyword>
<evidence type="ECO:0000256" key="1">
    <source>
        <dbReference type="SAM" id="MobiDB-lite"/>
    </source>
</evidence>
<feature type="compositionally biased region" description="Polar residues" evidence="1">
    <location>
        <begin position="670"/>
        <end position="689"/>
    </location>
</feature>
<dbReference type="RefSeq" id="XP_024341759.1">
    <property type="nucleotide sequence ID" value="XM_024484615.1"/>
</dbReference>
<dbReference type="Proteomes" id="UP000194127">
    <property type="component" value="Unassembled WGS sequence"/>
</dbReference>
<proteinExistence type="predicted"/>
<feature type="region of interest" description="Disordered" evidence="1">
    <location>
        <begin position="115"/>
        <end position="199"/>
    </location>
</feature>
<feature type="compositionally biased region" description="Polar residues" evidence="1">
    <location>
        <begin position="781"/>
        <end position="791"/>
    </location>
</feature>
<gene>
    <name evidence="2" type="ORF">POSPLADRAFT_1135818</name>
</gene>
<feature type="compositionally biased region" description="Low complexity" evidence="1">
    <location>
        <begin position="651"/>
        <end position="669"/>
    </location>
</feature>
<feature type="region of interest" description="Disordered" evidence="1">
    <location>
        <begin position="651"/>
        <end position="797"/>
    </location>
</feature>
<feature type="compositionally biased region" description="Polar residues" evidence="1">
    <location>
        <begin position="115"/>
        <end position="129"/>
    </location>
</feature>